<comment type="caution">
    <text evidence="2">The sequence shown here is derived from an EMBL/GenBank/DDBJ whole genome shotgun (WGS) entry which is preliminary data.</text>
</comment>
<dbReference type="EMBL" id="AUZZ01005232">
    <property type="protein sequence ID" value="EQD50399.1"/>
    <property type="molecule type" value="Genomic_DNA"/>
</dbReference>
<keyword evidence="2" id="KW-0378">Hydrolase</keyword>
<dbReference type="GO" id="GO:0006508">
    <property type="term" value="P:proteolysis"/>
    <property type="evidence" value="ECO:0007669"/>
    <property type="project" value="InterPro"/>
</dbReference>
<organism evidence="2">
    <name type="scientific">mine drainage metagenome</name>
    <dbReference type="NCBI Taxonomy" id="410659"/>
    <lineage>
        <taxon>unclassified sequences</taxon>
        <taxon>metagenomes</taxon>
        <taxon>ecological metagenomes</taxon>
    </lineage>
</organism>
<keyword evidence="2" id="KW-0238">DNA-binding</keyword>
<dbReference type="EC" id="3.4.21.88" evidence="2"/>
<accession>T1BBL4</accession>
<dbReference type="AlphaFoldDB" id="T1BBL4"/>
<gene>
    <name evidence="2" type="ORF">B2A_07318</name>
</gene>
<dbReference type="InterPro" id="IPR036390">
    <property type="entry name" value="WH_DNA-bd_sf"/>
</dbReference>
<reference evidence="2" key="2">
    <citation type="journal article" date="2014" name="ISME J.">
        <title>Microbial stratification in low pH oxic and suboxic macroscopic growths along an acid mine drainage.</title>
        <authorList>
            <person name="Mendez-Garcia C."/>
            <person name="Mesa V."/>
            <person name="Sprenger R.R."/>
            <person name="Richter M."/>
            <person name="Diez M.S."/>
            <person name="Solano J."/>
            <person name="Bargiela R."/>
            <person name="Golyshina O.V."/>
            <person name="Manteca A."/>
            <person name="Ramos J.L."/>
            <person name="Gallego J.R."/>
            <person name="Llorente I."/>
            <person name="Martins Dos Santos V.A."/>
            <person name="Jensen O.N."/>
            <person name="Pelaez A.I."/>
            <person name="Sanchez J."/>
            <person name="Ferrer M."/>
        </authorList>
    </citation>
    <scope>NUCLEOTIDE SEQUENCE</scope>
</reference>
<name>T1BBL4_9ZZZZ</name>
<dbReference type="GO" id="GO:0003677">
    <property type="term" value="F:DNA binding"/>
    <property type="evidence" value="ECO:0007669"/>
    <property type="project" value="UniProtKB-KW"/>
</dbReference>
<proteinExistence type="predicted"/>
<evidence type="ECO:0000313" key="2">
    <source>
        <dbReference type="EMBL" id="EQD50399.1"/>
    </source>
</evidence>
<dbReference type="Gene3D" id="1.10.10.10">
    <property type="entry name" value="Winged helix-like DNA-binding domain superfamily/Winged helix DNA-binding domain"/>
    <property type="match status" value="1"/>
</dbReference>
<dbReference type="SUPFAM" id="SSF46785">
    <property type="entry name" value="Winged helix' DNA-binding domain"/>
    <property type="match status" value="1"/>
</dbReference>
<protein>
    <submittedName>
        <fullName evidence="2">LexA DNA-binding region domain protein</fullName>
        <ecNumber evidence="2">3.4.21.88</ecNumber>
    </submittedName>
</protein>
<dbReference type="GO" id="GO:0004252">
    <property type="term" value="F:serine-type endopeptidase activity"/>
    <property type="evidence" value="ECO:0007669"/>
    <property type="project" value="UniProtKB-EC"/>
</dbReference>
<evidence type="ECO:0000259" key="1">
    <source>
        <dbReference type="Pfam" id="PF01726"/>
    </source>
</evidence>
<dbReference type="InterPro" id="IPR006199">
    <property type="entry name" value="LexA_DNA-bd_dom"/>
</dbReference>
<dbReference type="Pfam" id="PF01726">
    <property type="entry name" value="LexA_DNA_bind"/>
    <property type="match status" value="1"/>
</dbReference>
<sequence length="79" mass="9079">MARPLTRKQGQLLAYVYWYTKIHRIPPSENEVAAFVGVRGPSAHQMILRLEEGGYLSRIPALPRTLKVLLPRERIPDLE</sequence>
<dbReference type="InterPro" id="IPR036388">
    <property type="entry name" value="WH-like_DNA-bd_sf"/>
</dbReference>
<feature type="domain" description="LexA repressor DNA-binding" evidence="1">
    <location>
        <begin position="3"/>
        <end position="65"/>
    </location>
</feature>
<reference evidence="2" key="1">
    <citation type="submission" date="2013-08" db="EMBL/GenBank/DDBJ databases">
        <authorList>
            <person name="Mendez C."/>
            <person name="Richter M."/>
            <person name="Ferrer M."/>
            <person name="Sanchez J."/>
        </authorList>
    </citation>
    <scope>NUCLEOTIDE SEQUENCE</scope>
</reference>